<evidence type="ECO:0000256" key="1">
    <source>
        <dbReference type="SAM" id="SignalP"/>
    </source>
</evidence>
<dbReference type="RefSeq" id="WP_164004191.1">
    <property type="nucleotide sequence ID" value="NZ_JAAIKD010000002.1"/>
</dbReference>
<proteinExistence type="predicted"/>
<organism evidence="2 3">
    <name type="scientific">Psychroflexus aurantiacus</name>
    <dbReference type="NCBI Taxonomy" id="2709310"/>
    <lineage>
        <taxon>Bacteria</taxon>
        <taxon>Pseudomonadati</taxon>
        <taxon>Bacteroidota</taxon>
        <taxon>Flavobacteriia</taxon>
        <taxon>Flavobacteriales</taxon>
        <taxon>Flavobacteriaceae</taxon>
        <taxon>Psychroflexus</taxon>
    </lineage>
</organism>
<accession>A0A6B3QZ62</accession>
<evidence type="ECO:0000313" key="2">
    <source>
        <dbReference type="EMBL" id="NEV93479.1"/>
    </source>
</evidence>
<dbReference type="Proteomes" id="UP000478505">
    <property type="component" value="Unassembled WGS sequence"/>
</dbReference>
<evidence type="ECO:0000313" key="3">
    <source>
        <dbReference type="Proteomes" id="UP000478505"/>
    </source>
</evidence>
<evidence type="ECO:0008006" key="4">
    <source>
        <dbReference type="Google" id="ProtNLM"/>
    </source>
</evidence>
<reference evidence="2 3" key="1">
    <citation type="submission" date="2020-02" db="EMBL/GenBank/DDBJ databases">
        <title>Flavobacteriaceae Psychroflexus bacterium YR1-1, complete genome.</title>
        <authorList>
            <person name="Li Y."/>
            <person name="Wu S."/>
        </authorList>
    </citation>
    <scope>NUCLEOTIDE SEQUENCE [LARGE SCALE GENOMIC DNA]</scope>
    <source>
        <strain evidence="2 3">YR1-1</strain>
    </source>
</reference>
<sequence>MNYNPRFLSYTIPFFFFLCSFMSIAQSQSAYVSGYFITEDNSKVECLIYNRDWGQNPEEITYKMDEDSKTQTATLEDITEFKLDNTEHYYKRFKLNSDLVSYEDSKTIKQKGEAVFIKVLIDSETKLYSYKKSGERFFFFGDEKPVLLRYDKTINDKGKAIKSRAFQKQLYDELNCVKFKISRYSKLEYTAKDLISLFKDYYRCNDYNFETTYTRRTRFKYDFKLISGLNFLSDVSTSYEFTYNYDKPAPPSSGNVSIPVSGESSERIHYKTKLNYIVGFENELFLPIQRNKWSLFFAPNYQHYSGETSSYRLDEDFLTSRTLPEFEFEFSSLELPLGIRYYSRWNENFKLFGHVAVSFNYLIESNFEENFELDLLSENIGIVLSPANQFGMTSSIFLGFGANYQDKYSISLNYYLDRSFGEENFYEHEASGAISLILSYKLF</sequence>
<dbReference type="AlphaFoldDB" id="A0A6B3QZ62"/>
<keyword evidence="3" id="KW-1185">Reference proteome</keyword>
<name>A0A6B3QZ62_9FLAO</name>
<dbReference type="EMBL" id="JAAIKD010000002">
    <property type="protein sequence ID" value="NEV93479.1"/>
    <property type="molecule type" value="Genomic_DNA"/>
</dbReference>
<feature type="signal peptide" evidence="1">
    <location>
        <begin position="1"/>
        <end position="25"/>
    </location>
</feature>
<gene>
    <name evidence="2" type="ORF">G3567_04850</name>
</gene>
<keyword evidence="1" id="KW-0732">Signal</keyword>
<feature type="chain" id="PRO_5025415788" description="tRNA modification GTPase" evidence="1">
    <location>
        <begin position="26"/>
        <end position="443"/>
    </location>
</feature>
<protein>
    <recommendedName>
        <fullName evidence="4">tRNA modification GTPase</fullName>
    </recommendedName>
</protein>
<comment type="caution">
    <text evidence="2">The sequence shown here is derived from an EMBL/GenBank/DDBJ whole genome shotgun (WGS) entry which is preliminary data.</text>
</comment>